<organism evidence="1 2">
    <name type="scientific">Flavobacterium ammonificans</name>
    <dbReference type="NCBI Taxonomy" id="1751056"/>
    <lineage>
        <taxon>Bacteria</taxon>
        <taxon>Pseudomonadati</taxon>
        <taxon>Bacteroidota</taxon>
        <taxon>Flavobacteriia</taxon>
        <taxon>Flavobacteriales</taxon>
        <taxon>Flavobacteriaceae</taxon>
        <taxon>Flavobacterium</taxon>
    </lineage>
</organism>
<dbReference type="EMBL" id="AP025183">
    <property type="protein sequence ID" value="BDB52441.1"/>
    <property type="molecule type" value="Genomic_DNA"/>
</dbReference>
<evidence type="ECO:0000313" key="1">
    <source>
        <dbReference type="EMBL" id="BDB52441.1"/>
    </source>
</evidence>
<sequence>MSSSFVAPLNTDVLLTEASNENLYFNLIEQINKDFNLANESIDLPQDIQPEELKSALHEKIYRLIQYKFAEYLNLLYIVDVPEDQVKKLDGSDIAELSKQVAFLVLKREWMKVWFRNKY</sequence>
<dbReference type="RefSeq" id="WP_229331218.1">
    <property type="nucleotide sequence ID" value="NZ_AP025183.1"/>
</dbReference>
<reference evidence="1 2" key="2">
    <citation type="journal article" date="2022" name="Microorganisms">
        <title>Complete Genome Sequences of Two Flavobacterium ammonificans Strains and a Flavobacterium ammoniigenes Strain of Ammonifying Bacterioplankton Isolated from Surface River Water.</title>
        <authorList>
            <person name="Suda W."/>
            <person name="Ogata Y."/>
            <person name="Shindo C."/>
            <person name="Watanabe K."/>
        </authorList>
    </citation>
    <scope>NUCLEOTIDE SEQUENCE [LARGE SCALE GENOMIC DNA]</scope>
    <source>
        <strain evidence="1 2">GENT11</strain>
    </source>
</reference>
<name>A0ABM7V1R9_9FLAO</name>
<protein>
    <submittedName>
        <fullName evidence="1">Uncharacterized protein</fullName>
    </submittedName>
</protein>
<evidence type="ECO:0000313" key="2">
    <source>
        <dbReference type="Proteomes" id="UP001319865"/>
    </source>
</evidence>
<accession>A0ABM7V1R9</accession>
<dbReference type="Proteomes" id="UP001319865">
    <property type="component" value="Chromosome"/>
</dbReference>
<keyword evidence="2" id="KW-1185">Reference proteome</keyword>
<reference evidence="1 2" key="1">
    <citation type="journal article" date="2022" name="Int. J. Syst. Evol. Microbiol.">
        <title>Flavobacterium ammonificans sp. nov. and Flavobacterium ammoniigenes sp. nov., ammonifying bacteria isolated from surface river water.</title>
        <authorList>
            <person name="Watanabe K."/>
            <person name="Kitamura T."/>
            <person name="Ogata Y."/>
            <person name="Shindo C."/>
            <person name="Suda W."/>
        </authorList>
    </citation>
    <scope>NUCLEOTIDE SEQUENCE [LARGE SCALE GENOMIC DNA]</scope>
    <source>
        <strain evidence="1 2">GENT11</strain>
    </source>
</reference>
<gene>
    <name evidence="1" type="ORF">GENT11_07530</name>
</gene>
<proteinExistence type="predicted"/>